<evidence type="ECO:0008006" key="9">
    <source>
        <dbReference type="Google" id="ProtNLM"/>
    </source>
</evidence>
<evidence type="ECO:0000313" key="8">
    <source>
        <dbReference type="Proteomes" id="UP001043456"/>
    </source>
</evidence>
<feature type="transmembrane region" description="Helical" evidence="6">
    <location>
        <begin position="465"/>
        <end position="489"/>
    </location>
</feature>
<proteinExistence type="predicted"/>
<accession>A0A9P3BFN7</accession>
<evidence type="ECO:0000256" key="4">
    <source>
        <dbReference type="ARBA" id="ARBA00022989"/>
    </source>
</evidence>
<keyword evidence="5 6" id="KW-0472">Membrane</keyword>
<dbReference type="Proteomes" id="UP001043456">
    <property type="component" value="Unassembled WGS sequence"/>
</dbReference>
<organism evidence="7 8">
    <name type="scientific">Aspergillus pseudoviridinutans</name>
    <dbReference type="NCBI Taxonomy" id="1517512"/>
    <lineage>
        <taxon>Eukaryota</taxon>
        <taxon>Fungi</taxon>
        <taxon>Dikarya</taxon>
        <taxon>Ascomycota</taxon>
        <taxon>Pezizomycotina</taxon>
        <taxon>Eurotiomycetes</taxon>
        <taxon>Eurotiomycetidae</taxon>
        <taxon>Eurotiales</taxon>
        <taxon>Aspergillaceae</taxon>
        <taxon>Aspergillus</taxon>
        <taxon>Aspergillus subgen. Fumigati</taxon>
    </lineage>
</organism>
<keyword evidence="8" id="KW-1185">Reference proteome</keyword>
<sequence length="562" mass="60066">MSAEEKHTGQVDDDAQLAAMGHKAELDRNFSMLSMLGLAFAILNSWTALSASLSLSLPSGGSVSVVWGLITAGICNLCIAASLSEFLSAYPTAGGQYHWVAGELLIFFVNMQEAGADFSSRCSYLLGEMDADSLLDYWLGECFWLGKMIHLGALGLLLMKQVALVATGGLLGSQLILGVISLMNPAYEPQRWHQFLIYIAYNIAAFIINALMNSVLPLVTKSAFIWSITGLTVICITVLACASPNYSSAKFVFTDFINETGWPDGVAWLLGLLQGGLGVTGFDGVAHMIEEIPRASVVGPKIMIGCVCIGTVTGTIFLIVLLFVAGNIDDVISSAAGPLLQILKNATNSNAGAICLLMFPLVCMLFATISIMTTSSRMIFAFARDGGLPASRFFSKVHPKLKVPLNSLYLNLALVVIFGCIFLGSTSAFNAIVSASVVLLDIAYGMPIAVNCLRGRNMLPERPFVLPNIVGWITNVISLVYIAVTTVLFLFPPGLPVTGSSMNYCVAAFGIIIVISTIQWFVDGRKNFTGPRTDMDILTGQLPAGHYPVDNSNAAHVVPLEK</sequence>
<comment type="caution">
    <text evidence="7">The sequence shown here is derived from an EMBL/GenBank/DDBJ whole genome shotgun (WGS) entry which is preliminary data.</text>
</comment>
<evidence type="ECO:0000256" key="6">
    <source>
        <dbReference type="SAM" id="Phobius"/>
    </source>
</evidence>
<dbReference type="Gene3D" id="1.20.1740.10">
    <property type="entry name" value="Amino acid/polyamine transporter I"/>
    <property type="match status" value="1"/>
</dbReference>
<keyword evidence="2" id="KW-0813">Transport</keyword>
<feature type="transmembrane region" description="Helical" evidence="6">
    <location>
        <begin position="30"/>
        <end position="53"/>
    </location>
</feature>
<keyword evidence="3 6" id="KW-0812">Transmembrane</keyword>
<evidence type="ECO:0000313" key="7">
    <source>
        <dbReference type="EMBL" id="GIJ87438.1"/>
    </source>
</evidence>
<feature type="transmembrane region" description="Helical" evidence="6">
    <location>
        <begin position="431"/>
        <end position="453"/>
    </location>
</feature>
<dbReference type="OrthoDB" id="4476201at2759"/>
<dbReference type="PANTHER" id="PTHR45649:SF14">
    <property type="entry name" value="GABA PERMEASE"/>
    <property type="match status" value="1"/>
</dbReference>
<feature type="transmembrane region" description="Helical" evidence="6">
    <location>
        <begin position="302"/>
        <end position="325"/>
    </location>
</feature>
<comment type="subcellular location">
    <subcellularLocation>
        <location evidence="1">Membrane</location>
        <topology evidence="1">Multi-pass membrane protein</topology>
    </subcellularLocation>
</comment>
<dbReference type="GeneID" id="67004955"/>
<dbReference type="GO" id="GO:0022857">
    <property type="term" value="F:transmembrane transporter activity"/>
    <property type="evidence" value="ECO:0007669"/>
    <property type="project" value="InterPro"/>
</dbReference>
<gene>
    <name evidence="7" type="ORF">Asppvi_006344</name>
</gene>
<feature type="transmembrane region" description="Helical" evidence="6">
    <location>
        <begin position="408"/>
        <end position="425"/>
    </location>
</feature>
<feature type="transmembrane region" description="Helical" evidence="6">
    <location>
        <begin position="162"/>
        <end position="183"/>
    </location>
</feature>
<protein>
    <recommendedName>
        <fullName evidence="9">Amino acid permease</fullName>
    </recommendedName>
</protein>
<reference evidence="7 8" key="1">
    <citation type="submission" date="2018-10" db="EMBL/GenBank/DDBJ databases">
        <title>Pan-genome distribution and transcriptional activeness of fungal secondary metabolism genes in Aspergillus section Fumigati.</title>
        <authorList>
            <person name="Takahashi H."/>
            <person name="Umemura M."/>
            <person name="Ninomiya A."/>
            <person name="Kusuya Y."/>
            <person name="Urayama S."/>
            <person name="Shimizu M."/>
            <person name="Watanabe A."/>
            <person name="Kamei K."/>
            <person name="Yaguchi T."/>
            <person name="Hagiwara D."/>
        </authorList>
    </citation>
    <scope>NUCLEOTIDE SEQUENCE [LARGE SCALE GENOMIC DNA]</scope>
    <source>
        <strain evidence="7 8">IFM 55266</strain>
    </source>
</reference>
<dbReference type="Pfam" id="PF13520">
    <property type="entry name" value="AA_permease_2"/>
    <property type="match status" value="1"/>
</dbReference>
<evidence type="ECO:0000256" key="5">
    <source>
        <dbReference type="ARBA" id="ARBA00023136"/>
    </source>
</evidence>
<keyword evidence="4 6" id="KW-1133">Transmembrane helix</keyword>
<evidence type="ECO:0000256" key="1">
    <source>
        <dbReference type="ARBA" id="ARBA00004141"/>
    </source>
</evidence>
<feature type="transmembrane region" description="Helical" evidence="6">
    <location>
        <begin position="65"/>
        <end position="83"/>
    </location>
</feature>
<dbReference type="PIRSF" id="PIRSF006060">
    <property type="entry name" value="AA_transporter"/>
    <property type="match status" value="1"/>
</dbReference>
<feature type="transmembrane region" description="Helical" evidence="6">
    <location>
        <begin position="501"/>
        <end position="522"/>
    </location>
</feature>
<feature type="transmembrane region" description="Helical" evidence="6">
    <location>
        <begin position="266"/>
        <end position="290"/>
    </location>
</feature>
<feature type="transmembrane region" description="Helical" evidence="6">
    <location>
        <begin position="195"/>
        <end position="216"/>
    </location>
</feature>
<dbReference type="PANTHER" id="PTHR45649">
    <property type="entry name" value="AMINO-ACID PERMEASE BAT1"/>
    <property type="match status" value="1"/>
</dbReference>
<evidence type="ECO:0000256" key="3">
    <source>
        <dbReference type="ARBA" id="ARBA00022692"/>
    </source>
</evidence>
<feature type="transmembrane region" description="Helical" evidence="6">
    <location>
        <begin position="351"/>
        <end position="372"/>
    </location>
</feature>
<dbReference type="EMBL" id="BHVY01000004">
    <property type="protein sequence ID" value="GIJ87438.1"/>
    <property type="molecule type" value="Genomic_DNA"/>
</dbReference>
<dbReference type="AlphaFoldDB" id="A0A9P3BFN7"/>
<evidence type="ECO:0000256" key="2">
    <source>
        <dbReference type="ARBA" id="ARBA00022448"/>
    </source>
</evidence>
<dbReference type="InterPro" id="IPR002293">
    <property type="entry name" value="AA/rel_permease1"/>
</dbReference>
<dbReference type="RefSeq" id="XP_043158184.1">
    <property type="nucleotide sequence ID" value="XM_043302249.1"/>
</dbReference>
<feature type="transmembrane region" description="Helical" evidence="6">
    <location>
        <begin position="223"/>
        <end position="246"/>
    </location>
</feature>
<name>A0A9P3BFN7_9EURO</name>
<dbReference type="GO" id="GO:0016020">
    <property type="term" value="C:membrane"/>
    <property type="evidence" value="ECO:0007669"/>
    <property type="project" value="UniProtKB-SubCell"/>
</dbReference>